<dbReference type="InterPro" id="IPR011011">
    <property type="entry name" value="Znf_FYVE_PHD"/>
</dbReference>
<feature type="non-terminal residue" evidence="9">
    <location>
        <position position="1"/>
    </location>
</feature>
<dbReference type="InterPro" id="IPR019787">
    <property type="entry name" value="Znf_PHD-finger"/>
</dbReference>
<dbReference type="InterPro" id="IPR019786">
    <property type="entry name" value="Zinc_finger_PHD-type_CS"/>
</dbReference>
<reference evidence="9" key="1">
    <citation type="submission" date="2020-07" db="EMBL/GenBank/DDBJ databases">
        <title>Multicomponent nature underlies the extraordinary mechanical properties of spider dragline silk.</title>
        <authorList>
            <person name="Kono N."/>
            <person name="Nakamura H."/>
            <person name="Mori M."/>
            <person name="Yoshida Y."/>
            <person name="Ohtoshi R."/>
            <person name="Malay A.D."/>
            <person name="Moran D.A.P."/>
            <person name="Tomita M."/>
            <person name="Numata K."/>
            <person name="Arakawa K."/>
        </authorList>
    </citation>
    <scope>NUCLEOTIDE SEQUENCE</scope>
</reference>
<dbReference type="InterPro" id="IPR047157">
    <property type="entry name" value="PHRF1/Atg35"/>
</dbReference>
<evidence type="ECO:0000256" key="2">
    <source>
        <dbReference type="ARBA" id="ARBA00022771"/>
    </source>
</evidence>
<sequence length="230" mass="25724">CIETQVMSEENDFALYDAEFSDSDLDSDEEDEIDSSEDSEASDGEDGTDEEEVEVQPTGVSSSEDNGENESCPVCLNHFIGQDLGSPENCEHVFCLVCIIEWSKNINTCPIDRTEFNYVHLKTKPGGKVLKKIKVKVQPKEPEDALQEDVTLCEICHLGDQPDRLLLCDGCDLAFHLQCLDPPLFHVPINEWYCPSCASVLENCAVGNMLFHLFVFLGIWCIGISVKYFL</sequence>
<keyword evidence="10" id="KW-1185">Reference proteome</keyword>
<evidence type="ECO:0000259" key="8">
    <source>
        <dbReference type="PROSITE" id="PS50089"/>
    </source>
</evidence>
<dbReference type="PANTHER" id="PTHR12618">
    <property type="entry name" value="PHD AND RING FINGER DOMAIN-CONTAINING PROTEIN 1"/>
    <property type="match status" value="1"/>
</dbReference>
<dbReference type="OrthoDB" id="6437212at2759"/>
<dbReference type="Proteomes" id="UP000887116">
    <property type="component" value="Unassembled WGS sequence"/>
</dbReference>
<evidence type="ECO:0000256" key="4">
    <source>
        <dbReference type="PROSITE-ProRule" id="PRU00175"/>
    </source>
</evidence>
<dbReference type="InterPro" id="IPR017907">
    <property type="entry name" value="Znf_RING_CS"/>
</dbReference>
<dbReference type="PANTHER" id="PTHR12618:SF20">
    <property type="entry name" value="PHD AND RING FINGER DOMAIN-CONTAINING PROTEIN 1"/>
    <property type="match status" value="1"/>
</dbReference>
<dbReference type="PROSITE" id="PS01359">
    <property type="entry name" value="ZF_PHD_1"/>
    <property type="match status" value="1"/>
</dbReference>
<keyword evidence="3" id="KW-0862">Zinc</keyword>
<dbReference type="InterPro" id="IPR001965">
    <property type="entry name" value="Znf_PHD"/>
</dbReference>
<feature type="domain" description="PHD-type" evidence="7">
    <location>
        <begin position="150"/>
        <end position="200"/>
    </location>
</feature>
<feature type="transmembrane region" description="Helical" evidence="6">
    <location>
        <begin position="209"/>
        <end position="229"/>
    </location>
</feature>
<accession>A0A8X6GMT3</accession>
<dbReference type="SUPFAM" id="SSF57850">
    <property type="entry name" value="RING/U-box"/>
    <property type="match status" value="1"/>
</dbReference>
<feature type="domain" description="RING-type" evidence="8">
    <location>
        <begin position="72"/>
        <end position="113"/>
    </location>
</feature>
<evidence type="ECO:0000256" key="3">
    <source>
        <dbReference type="ARBA" id="ARBA00022833"/>
    </source>
</evidence>
<dbReference type="InterPro" id="IPR001841">
    <property type="entry name" value="Znf_RING"/>
</dbReference>
<evidence type="ECO:0000256" key="6">
    <source>
        <dbReference type="SAM" id="Phobius"/>
    </source>
</evidence>
<proteinExistence type="predicted"/>
<dbReference type="Pfam" id="PF13639">
    <property type="entry name" value="zf-RING_2"/>
    <property type="match status" value="1"/>
</dbReference>
<dbReference type="Gene3D" id="3.30.40.10">
    <property type="entry name" value="Zinc/RING finger domain, C3HC4 (zinc finger)"/>
    <property type="match status" value="2"/>
</dbReference>
<name>A0A8X6GMT3_TRICU</name>
<dbReference type="EMBL" id="BMAO01022964">
    <property type="protein sequence ID" value="GFQ85783.1"/>
    <property type="molecule type" value="Genomic_DNA"/>
</dbReference>
<evidence type="ECO:0000313" key="9">
    <source>
        <dbReference type="EMBL" id="GFQ85783.1"/>
    </source>
</evidence>
<dbReference type="SMART" id="SM00249">
    <property type="entry name" value="PHD"/>
    <property type="match status" value="1"/>
</dbReference>
<protein>
    <submittedName>
        <fullName evidence="9">PHD and RING finger domain-containing protein 1</fullName>
    </submittedName>
</protein>
<dbReference type="PROSITE" id="PS50089">
    <property type="entry name" value="ZF_RING_2"/>
    <property type="match status" value="1"/>
</dbReference>
<dbReference type="GO" id="GO:0008270">
    <property type="term" value="F:zinc ion binding"/>
    <property type="evidence" value="ECO:0007669"/>
    <property type="project" value="UniProtKB-KW"/>
</dbReference>
<organism evidence="9 10">
    <name type="scientific">Trichonephila clavata</name>
    <name type="common">Joro spider</name>
    <name type="synonym">Nephila clavata</name>
    <dbReference type="NCBI Taxonomy" id="2740835"/>
    <lineage>
        <taxon>Eukaryota</taxon>
        <taxon>Metazoa</taxon>
        <taxon>Ecdysozoa</taxon>
        <taxon>Arthropoda</taxon>
        <taxon>Chelicerata</taxon>
        <taxon>Arachnida</taxon>
        <taxon>Araneae</taxon>
        <taxon>Araneomorphae</taxon>
        <taxon>Entelegynae</taxon>
        <taxon>Araneoidea</taxon>
        <taxon>Nephilidae</taxon>
        <taxon>Trichonephila</taxon>
    </lineage>
</organism>
<feature type="compositionally biased region" description="Acidic residues" evidence="5">
    <location>
        <begin position="19"/>
        <end position="54"/>
    </location>
</feature>
<evidence type="ECO:0000259" key="7">
    <source>
        <dbReference type="PROSITE" id="PS50016"/>
    </source>
</evidence>
<dbReference type="SMART" id="SM00184">
    <property type="entry name" value="RING"/>
    <property type="match status" value="2"/>
</dbReference>
<dbReference type="Pfam" id="PF00628">
    <property type="entry name" value="PHD"/>
    <property type="match status" value="1"/>
</dbReference>
<comment type="caution">
    <text evidence="9">The sequence shown here is derived from an EMBL/GenBank/DDBJ whole genome shotgun (WGS) entry which is preliminary data.</text>
</comment>
<dbReference type="PROSITE" id="PS50016">
    <property type="entry name" value="ZF_PHD_2"/>
    <property type="match status" value="1"/>
</dbReference>
<keyword evidence="2 4" id="KW-0863">Zinc-finger</keyword>
<evidence type="ECO:0000256" key="5">
    <source>
        <dbReference type="SAM" id="MobiDB-lite"/>
    </source>
</evidence>
<evidence type="ECO:0000256" key="1">
    <source>
        <dbReference type="ARBA" id="ARBA00022723"/>
    </source>
</evidence>
<evidence type="ECO:0000313" key="10">
    <source>
        <dbReference type="Proteomes" id="UP000887116"/>
    </source>
</evidence>
<keyword evidence="6" id="KW-0472">Membrane</keyword>
<dbReference type="AlphaFoldDB" id="A0A8X6GMT3"/>
<feature type="region of interest" description="Disordered" evidence="5">
    <location>
        <begin position="1"/>
        <end position="68"/>
    </location>
</feature>
<keyword evidence="1" id="KW-0479">Metal-binding</keyword>
<keyword evidence="6" id="KW-1133">Transmembrane helix</keyword>
<dbReference type="SUPFAM" id="SSF57903">
    <property type="entry name" value="FYVE/PHD zinc finger"/>
    <property type="match status" value="1"/>
</dbReference>
<dbReference type="InterPro" id="IPR013083">
    <property type="entry name" value="Znf_RING/FYVE/PHD"/>
</dbReference>
<dbReference type="PROSITE" id="PS00518">
    <property type="entry name" value="ZF_RING_1"/>
    <property type="match status" value="1"/>
</dbReference>
<gene>
    <name evidence="9" type="primary">PHRF1</name>
    <name evidence="9" type="ORF">TNCT_358731</name>
</gene>
<keyword evidence="6" id="KW-0812">Transmembrane</keyword>